<proteinExistence type="predicted"/>
<reference evidence="1 2" key="1">
    <citation type="journal article" date="2012" name="Genome Biol.">
        <title>Genome and low-iron response of an oceanic diatom adapted to chronic iron limitation.</title>
        <authorList>
            <person name="Lommer M."/>
            <person name="Specht M."/>
            <person name="Roy A.S."/>
            <person name="Kraemer L."/>
            <person name="Andreson R."/>
            <person name="Gutowska M.A."/>
            <person name="Wolf J."/>
            <person name="Bergner S.V."/>
            <person name="Schilhabel M.B."/>
            <person name="Klostermeier U.C."/>
            <person name="Beiko R.G."/>
            <person name="Rosenstiel P."/>
            <person name="Hippler M."/>
            <person name="Laroche J."/>
        </authorList>
    </citation>
    <scope>NUCLEOTIDE SEQUENCE [LARGE SCALE GENOMIC DNA]</scope>
    <source>
        <strain evidence="1 2">CCMP1005</strain>
    </source>
</reference>
<name>K0S1I4_THAOC</name>
<sequence>MSTEASQMVKYRRLIVISIIYELGTHSMSPKYANMQ</sequence>
<dbReference type="AlphaFoldDB" id="K0S1I4"/>
<organism evidence="1 2">
    <name type="scientific">Thalassiosira oceanica</name>
    <name type="common">Marine diatom</name>
    <dbReference type="NCBI Taxonomy" id="159749"/>
    <lineage>
        <taxon>Eukaryota</taxon>
        <taxon>Sar</taxon>
        <taxon>Stramenopiles</taxon>
        <taxon>Ochrophyta</taxon>
        <taxon>Bacillariophyta</taxon>
        <taxon>Coscinodiscophyceae</taxon>
        <taxon>Thalassiosirophycidae</taxon>
        <taxon>Thalassiosirales</taxon>
        <taxon>Thalassiosiraceae</taxon>
        <taxon>Thalassiosira</taxon>
    </lineage>
</organism>
<comment type="caution">
    <text evidence="1">The sequence shown here is derived from an EMBL/GenBank/DDBJ whole genome shotgun (WGS) entry which is preliminary data.</text>
</comment>
<keyword evidence="2" id="KW-1185">Reference proteome</keyword>
<protein>
    <submittedName>
        <fullName evidence="1">Uncharacterized protein</fullName>
    </submittedName>
</protein>
<evidence type="ECO:0000313" key="1">
    <source>
        <dbReference type="EMBL" id="EJK59953.1"/>
    </source>
</evidence>
<accession>K0S1I4</accession>
<evidence type="ECO:0000313" key="2">
    <source>
        <dbReference type="Proteomes" id="UP000266841"/>
    </source>
</evidence>
<dbReference type="Proteomes" id="UP000266841">
    <property type="component" value="Unassembled WGS sequence"/>
</dbReference>
<feature type="non-terminal residue" evidence="1">
    <location>
        <position position="36"/>
    </location>
</feature>
<dbReference type="EMBL" id="AGNL01021940">
    <property type="protein sequence ID" value="EJK59953.1"/>
    <property type="molecule type" value="Genomic_DNA"/>
</dbReference>
<gene>
    <name evidence="1" type="ORF">THAOC_19769</name>
</gene>